<dbReference type="RefSeq" id="WP_308863167.1">
    <property type="nucleotide sequence ID" value="NZ_JAVHUL010000005.1"/>
</dbReference>
<comment type="caution">
    <text evidence="1">The sequence shown here is derived from an EMBL/GenBank/DDBJ whole genome shotgun (WGS) entry which is preliminary data.</text>
</comment>
<sequence>MKIYNSYEEVDHDLKILKLQMQINKQKMKINVEEIKEDFSPISIISGIASSIAKKAFVLKAVSKILGSSKPNVLKR</sequence>
<proteinExistence type="predicted"/>
<organism evidence="1 2">
    <name type="scientific">Mesonia profundi</name>
    <dbReference type="NCBI Taxonomy" id="3070998"/>
    <lineage>
        <taxon>Bacteria</taxon>
        <taxon>Pseudomonadati</taxon>
        <taxon>Bacteroidota</taxon>
        <taxon>Flavobacteriia</taxon>
        <taxon>Flavobacteriales</taxon>
        <taxon>Flavobacteriaceae</taxon>
        <taxon>Mesonia</taxon>
    </lineage>
</organism>
<dbReference type="InterPro" id="IPR046290">
    <property type="entry name" value="DUF6327"/>
</dbReference>
<gene>
    <name evidence="1" type="ORF">RBU60_02930</name>
</gene>
<evidence type="ECO:0000313" key="2">
    <source>
        <dbReference type="Proteomes" id="UP001230915"/>
    </source>
</evidence>
<dbReference type="EMBL" id="JAVHUL010000005">
    <property type="protein sequence ID" value="MDQ7916515.1"/>
    <property type="molecule type" value="Genomic_DNA"/>
</dbReference>
<name>A0ABU0ZYH9_9FLAO</name>
<keyword evidence="2" id="KW-1185">Reference proteome</keyword>
<evidence type="ECO:0000313" key="1">
    <source>
        <dbReference type="EMBL" id="MDQ7916515.1"/>
    </source>
</evidence>
<dbReference type="Proteomes" id="UP001230915">
    <property type="component" value="Unassembled WGS sequence"/>
</dbReference>
<protein>
    <submittedName>
        <fullName evidence="1">DUF6327 family protein</fullName>
    </submittedName>
</protein>
<reference evidence="1 2" key="1">
    <citation type="submission" date="2023-08" db="EMBL/GenBank/DDBJ databases">
        <title>Mesonia sp. MT50, isolated from deep-sea sediment of the Mariana Trench.</title>
        <authorList>
            <person name="Fu H."/>
        </authorList>
    </citation>
    <scope>NUCLEOTIDE SEQUENCE [LARGE SCALE GENOMIC DNA]</scope>
    <source>
        <strain evidence="1 2">MT50</strain>
    </source>
</reference>
<accession>A0ABU0ZYH9</accession>
<dbReference type="Pfam" id="PF19852">
    <property type="entry name" value="DUF6327"/>
    <property type="match status" value="1"/>
</dbReference>